<gene>
    <name evidence="1" type="ORF">POPTR_001G327900</name>
</gene>
<sequence>MCTAYKILFFLLRNTRAEGKKRIKHMFIIHHTQNAHKYIRHYLLLLPITLIWKVEPSHLINTHRAHLSTQLP</sequence>
<protein>
    <submittedName>
        <fullName evidence="1">Uncharacterized protein</fullName>
    </submittedName>
</protein>
<organism evidence="1 2">
    <name type="scientific">Populus trichocarpa</name>
    <name type="common">Western balsam poplar</name>
    <name type="synonym">Populus balsamifera subsp. trichocarpa</name>
    <dbReference type="NCBI Taxonomy" id="3694"/>
    <lineage>
        <taxon>Eukaryota</taxon>
        <taxon>Viridiplantae</taxon>
        <taxon>Streptophyta</taxon>
        <taxon>Embryophyta</taxon>
        <taxon>Tracheophyta</taxon>
        <taxon>Spermatophyta</taxon>
        <taxon>Magnoliopsida</taxon>
        <taxon>eudicotyledons</taxon>
        <taxon>Gunneridae</taxon>
        <taxon>Pentapetalae</taxon>
        <taxon>rosids</taxon>
        <taxon>fabids</taxon>
        <taxon>Malpighiales</taxon>
        <taxon>Salicaceae</taxon>
        <taxon>Saliceae</taxon>
        <taxon>Populus</taxon>
    </lineage>
</organism>
<evidence type="ECO:0000313" key="2">
    <source>
        <dbReference type="Proteomes" id="UP000006729"/>
    </source>
</evidence>
<dbReference type="Proteomes" id="UP000006729">
    <property type="component" value="Chromosome 1"/>
</dbReference>
<proteinExistence type="predicted"/>
<dbReference type="InParanoid" id="A0A2K2C7C4"/>
<evidence type="ECO:0000313" key="1">
    <source>
        <dbReference type="EMBL" id="PNT57910.1"/>
    </source>
</evidence>
<accession>A0A2K2C7C4</accession>
<reference evidence="1 2" key="1">
    <citation type="journal article" date="2006" name="Science">
        <title>The genome of black cottonwood, Populus trichocarpa (Torr. &amp; Gray).</title>
        <authorList>
            <person name="Tuskan G.A."/>
            <person name="Difazio S."/>
            <person name="Jansson S."/>
            <person name="Bohlmann J."/>
            <person name="Grigoriev I."/>
            <person name="Hellsten U."/>
            <person name="Putnam N."/>
            <person name="Ralph S."/>
            <person name="Rombauts S."/>
            <person name="Salamov A."/>
            <person name="Schein J."/>
            <person name="Sterck L."/>
            <person name="Aerts A."/>
            <person name="Bhalerao R.R."/>
            <person name="Bhalerao R.P."/>
            <person name="Blaudez D."/>
            <person name="Boerjan W."/>
            <person name="Brun A."/>
            <person name="Brunner A."/>
            <person name="Busov V."/>
            <person name="Campbell M."/>
            <person name="Carlson J."/>
            <person name="Chalot M."/>
            <person name="Chapman J."/>
            <person name="Chen G.L."/>
            <person name="Cooper D."/>
            <person name="Coutinho P.M."/>
            <person name="Couturier J."/>
            <person name="Covert S."/>
            <person name="Cronk Q."/>
            <person name="Cunningham R."/>
            <person name="Davis J."/>
            <person name="Degroeve S."/>
            <person name="Dejardin A."/>
            <person name="Depamphilis C."/>
            <person name="Detter J."/>
            <person name="Dirks B."/>
            <person name="Dubchak I."/>
            <person name="Duplessis S."/>
            <person name="Ehlting J."/>
            <person name="Ellis B."/>
            <person name="Gendler K."/>
            <person name="Goodstein D."/>
            <person name="Gribskov M."/>
            <person name="Grimwood J."/>
            <person name="Groover A."/>
            <person name="Gunter L."/>
            <person name="Hamberger B."/>
            <person name="Heinze B."/>
            <person name="Helariutta Y."/>
            <person name="Henrissat B."/>
            <person name="Holligan D."/>
            <person name="Holt R."/>
            <person name="Huang W."/>
            <person name="Islam-Faridi N."/>
            <person name="Jones S."/>
            <person name="Jones-Rhoades M."/>
            <person name="Jorgensen R."/>
            <person name="Joshi C."/>
            <person name="Kangasjarvi J."/>
            <person name="Karlsson J."/>
            <person name="Kelleher C."/>
            <person name="Kirkpatrick R."/>
            <person name="Kirst M."/>
            <person name="Kohler A."/>
            <person name="Kalluri U."/>
            <person name="Larimer F."/>
            <person name="Leebens-Mack J."/>
            <person name="Leple J.C."/>
            <person name="Locascio P."/>
            <person name="Lou Y."/>
            <person name="Lucas S."/>
            <person name="Martin F."/>
            <person name="Montanini B."/>
            <person name="Napoli C."/>
            <person name="Nelson D.R."/>
            <person name="Nelson C."/>
            <person name="Nieminen K."/>
            <person name="Nilsson O."/>
            <person name="Pereda V."/>
            <person name="Peter G."/>
            <person name="Philippe R."/>
            <person name="Pilate G."/>
            <person name="Poliakov A."/>
            <person name="Razumovskaya J."/>
            <person name="Richardson P."/>
            <person name="Rinaldi C."/>
            <person name="Ritland K."/>
            <person name="Rouze P."/>
            <person name="Ryaboy D."/>
            <person name="Schmutz J."/>
            <person name="Schrader J."/>
            <person name="Segerman B."/>
            <person name="Shin H."/>
            <person name="Siddiqui A."/>
            <person name="Sterky F."/>
            <person name="Terry A."/>
            <person name="Tsai C.J."/>
            <person name="Uberbacher E."/>
            <person name="Unneberg P."/>
            <person name="Vahala J."/>
            <person name="Wall K."/>
            <person name="Wessler S."/>
            <person name="Yang G."/>
            <person name="Yin T."/>
            <person name="Douglas C."/>
            <person name="Marra M."/>
            <person name="Sandberg G."/>
            <person name="Van de Peer Y."/>
            <person name="Rokhsar D."/>
        </authorList>
    </citation>
    <scope>NUCLEOTIDE SEQUENCE [LARGE SCALE GENOMIC DNA]</scope>
    <source>
        <strain evidence="2">cv. Nisqually</strain>
    </source>
</reference>
<dbReference type="AlphaFoldDB" id="A0A2K2C7C4"/>
<name>A0A2K2C7C4_POPTR</name>
<keyword evidence="2" id="KW-1185">Reference proteome</keyword>
<dbReference type="EMBL" id="CM009290">
    <property type="protein sequence ID" value="PNT57910.1"/>
    <property type="molecule type" value="Genomic_DNA"/>
</dbReference>